<feature type="region of interest" description="Disordered" evidence="1">
    <location>
        <begin position="1"/>
        <end position="23"/>
    </location>
</feature>
<feature type="compositionally biased region" description="Basic and acidic residues" evidence="1">
    <location>
        <begin position="1"/>
        <end position="11"/>
    </location>
</feature>
<organism evidence="2 3">
    <name type="scientific">Oryza sativa subsp. indica</name>
    <name type="common">Rice</name>
    <dbReference type="NCBI Taxonomy" id="39946"/>
    <lineage>
        <taxon>Eukaryota</taxon>
        <taxon>Viridiplantae</taxon>
        <taxon>Streptophyta</taxon>
        <taxon>Embryophyta</taxon>
        <taxon>Tracheophyta</taxon>
        <taxon>Spermatophyta</taxon>
        <taxon>Magnoliopsida</taxon>
        <taxon>Liliopsida</taxon>
        <taxon>Poales</taxon>
        <taxon>Poaceae</taxon>
        <taxon>BOP clade</taxon>
        <taxon>Oryzoideae</taxon>
        <taxon>Oryzeae</taxon>
        <taxon>Oryzinae</taxon>
        <taxon>Oryza</taxon>
        <taxon>Oryza sativa</taxon>
    </lineage>
</organism>
<evidence type="ECO:0000313" key="3">
    <source>
        <dbReference type="Proteomes" id="UP000007015"/>
    </source>
</evidence>
<evidence type="ECO:0000256" key="1">
    <source>
        <dbReference type="SAM" id="MobiDB-lite"/>
    </source>
</evidence>
<accession>B8APQ7</accession>
<keyword evidence="3" id="KW-1185">Reference proteome</keyword>
<dbReference type="HOGENOM" id="CLU_2363315_0_0_1"/>
<name>B8APQ7_ORYSI</name>
<gene>
    <name evidence="2" type="ORF">OsI_10312</name>
</gene>
<protein>
    <submittedName>
        <fullName evidence="2">Uncharacterized protein</fullName>
    </submittedName>
</protein>
<dbReference type="STRING" id="39946.B8APQ7"/>
<feature type="compositionally biased region" description="Low complexity" evidence="1">
    <location>
        <begin position="78"/>
        <end position="93"/>
    </location>
</feature>
<sequence>MTMGAELEHGHGRGFPPPATGQGAAARLLLPASGAARGAAAWPCARLPLPEQPWGAAARLPLSEPSWGTAALPPEPPWGAAAQPPAPHWGAGPSRPALPSSKLVPRVLERRTR</sequence>
<dbReference type="Gramene" id="BGIOSGA012013-TA">
    <property type="protein sequence ID" value="BGIOSGA012013-PA"/>
    <property type="gene ID" value="BGIOSGA012013"/>
</dbReference>
<dbReference type="Proteomes" id="UP000007015">
    <property type="component" value="Chromosome 3"/>
</dbReference>
<reference evidence="2 3" key="1">
    <citation type="journal article" date="2005" name="PLoS Biol.">
        <title>The genomes of Oryza sativa: a history of duplications.</title>
        <authorList>
            <person name="Yu J."/>
            <person name="Wang J."/>
            <person name="Lin W."/>
            <person name="Li S."/>
            <person name="Li H."/>
            <person name="Zhou J."/>
            <person name="Ni P."/>
            <person name="Dong W."/>
            <person name="Hu S."/>
            <person name="Zeng C."/>
            <person name="Zhang J."/>
            <person name="Zhang Y."/>
            <person name="Li R."/>
            <person name="Xu Z."/>
            <person name="Li S."/>
            <person name="Li X."/>
            <person name="Zheng H."/>
            <person name="Cong L."/>
            <person name="Lin L."/>
            <person name="Yin J."/>
            <person name="Geng J."/>
            <person name="Li G."/>
            <person name="Shi J."/>
            <person name="Liu J."/>
            <person name="Lv H."/>
            <person name="Li J."/>
            <person name="Wang J."/>
            <person name="Deng Y."/>
            <person name="Ran L."/>
            <person name="Shi X."/>
            <person name="Wang X."/>
            <person name="Wu Q."/>
            <person name="Li C."/>
            <person name="Ren X."/>
            <person name="Wang J."/>
            <person name="Wang X."/>
            <person name="Li D."/>
            <person name="Liu D."/>
            <person name="Zhang X."/>
            <person name="Ji Z."/>
            <person name="Zhao W."/>
            <person name="Sun Y."/>
            <person name="Zhang Z."/>
            <person name="Bao J."/>
            <person name="Han Y."/>
            <person name="Dong L."/>
            <person name="Ji J."/>
            <person name="Chen P."/>
            <person name="Wu S."/>
            <person name="Liu J."/>
            <person name="Xiao Y."/>
            <person name="Bu D."/>
            <person name="Tan J."/>
            <person name="Yang L."/>
            <person name="Ye C."/>
            <person name="Zhang J."/>
            <person name="Xu J."/>
            <person name="Zhou Y."/>
            <person name="Yu Y."/>
            <person name="Zhang B."/>
            <person name="Zhuang S."/>
            <person name="Wei H."/>
            <person name="Liu B."/>
            <person name="Lei M."/>
            <person name="Yu H."/>
            <person name="Li Y."/>
            <person name="Xu H."/>
            <person name="Wei S."/>
            <person name="He X."/>
            <person name="Fang L."/>
            <person name="Zhang Z."/>
            <person name="Zhang Y."/>
            <person name="Huang X."/>
            <person name="Su Z."/>
            <person name="Tong W."/>
            <person name="Li J."/>
            <person name="Tong Z."/>
            <person name="Li S."/>
            <person name="Ye J."/>
            <person name="Wang L."/>
            <person name="Fang L."/>
            <person name="Lei T."/>
            <person name="Chen C."/>
            <person name="Chen H."/>
            <person name="Xu Z."/>
            <person name="Li H."/>
            <person name="Huang H."/>
            <person name="Zhang F."/>
            <person name="Xu H."/>
            <person name="Li N."/>
            <person name="Zhao C."/>
            <person name="Li S."/>
            <person name="Dong L."/>
            <person name="Huang Y."/>
            <person name="Li L."/>
            <person name="Xi Y."/>
            <person name="Qi Q."/>
            <person name="Li W."/>
            <person name="Zhang B."/>
            <person name="Hu W."/>
            <person name="Zhang Y."/>
            <person name="Tian X."/>
            <person name="Jiao Y."/>
            <person name="Liang X."/>
            <person name="Jin J."/>
            <person name="Gao L."/>
            <person name="Zheng W."/>
            <person name="Hao B."/>
            <person name="Liu S."/>
            <person name="Wang W."/>
            <person name="Yuan L."/>
            <person name="Cao M."/>
            <person name="McDermott J."/>
            <person name="Samudrala R."/>
            <person name="Wang J."/>
            <person name="Wong G.K."/>
            <person name="Yang H."/>
        </authorList>
    </citation>
    <scope>NUCLEOTIDE SEQUENCE [LARGE SCALE GENOMIC DNA]</scope>
    <source>
        <strain evidence="3">cv. 93-11</strain>
    </source>
</reference>
<proteinExistence type="predicted"/>
<feature type="region of interest" description="Disordered" evidence="1">
    <location>
        <begin position="66"/>
        <end position="113"/>
    </location>
</feature>
<evidence type="ECO:0000313" key="2">
    <source>
        <dbReference type="EMBL" id="EEC74653.1"/>
    </source>
</evidence>
<dbReference type="AlphaFoldDB" id="B8APQ7"/>
<dbReference type="EMBL" id="CM000128">
    <property type="protein sequence ID" value="EEC74653.1"/>
    <property type="molecule type" value="Genomic_DNA"/>
</dbReference>